<accession>Q6FAH6</accession>
<dbReference type="eggNOG" id="ENOG5032ZR8">
    <property type="taxonomic scope" value="Bacteria"/>
</dbReference>
<dbReference type="EMBL" id="CR543861">
    <property type="protein sequence ID" value="CAG68937.1"/>
    <property type="molecule type" value="Genomic_DNA"/>
</dbReference>
<evidence type="ECO:0000313" key="1">
    <source>
        <dbReference type="EMBL" id="CAG68937.1"/>
    </source>
</evidence>
<name>Q6FAH6_ACIAD</name>
<dbReference type="GeneID" id="45234472"/>
<dbReference type="HOGENOM" id="CLU_115349_0_0_6"/>
<dbReference type="BioCyc" id="ASP62977:ACIAD_RS09770-MONOMER"/>
<proteinExistence type="predicted"/>
<gene>
    <name evidence="1" type="ordered locus">ACIAD2132</name>
</gene>
<evidence type="ECO:0000313" key="2">
    <source>
        <dbReference type="Proteomes" id="UP000000430"/>
    </source>
</evidence>
<dbReference type="KEGG" id="aci:ACIAD2132"/>
<organism evidence="1 2">
    <name type="scientific">Acinetobacter baylyi (strain ATCC 33305 / BD413 / ADP1)</name>
    <dbReference type="NCBI Taxonomy" id="62977"/>
    <lineage>
        <taxon>Bacteria</taxon>
        <taxon>Pseudomonadati</taxon>
        <taxon>Pseudomonadota</taxon>
        <taxon>Gammaproteobacteria</taxon>
        <taxon>Moraxellales</taxon>
        <taxon>Moraxellaceae</taxon>
        <taxon>Acinetobacter</taxon>
    </lineage>
</organism>
<dbReference type="AlphaFoldDB" id="Q6FAH6"/>
<sequence length="210" mass="24384">MDATDDFSQLLPGYLTDETRKKLEVALKNFIKNGKITQDPFSSFKNDFFLQGDIVSDIPFPYFSDNKYTTHVVPRCIILSNTCDIDVNNPRDLPMDCLLAPLFDMQKIENILLSSGASEEKIKNLTEDIKKYRVTNLFYLPIDSKGSYAPDEKGYVVSLDKTFSIPRKLISIERHIKSLNQFFSYLFTFKLSLHFCRFHDKVDRDENICY</sequence>
<protein>
    <submittedName>
        <fullName evidence="1">Uncharacterized protein</fullName>
    </submittedName>
</protein>
<dbReference type="Proteomes" id="UP000000430">
    <property type="component" value="Chromosome"/>
</dbReference>
<reference evidence="1 2" key="1">
    <citation type="journal article" date="2004" name="Nucleic Acids Res.">
        <title>Unique features revealed by the genome sequence of Acinetobacter sp. ADP1, a versatile and naturally transformation competent bacterium.</title>
        <authorList>
            <person name="Barbe V."/>
            <person name="Vallenet D."/>
            <person name="Fonknechten N."/>
            <person name="Kreimeyer A."/>
            <person name="Oztas S."/>
            <person name="Labarre L."/>
            <person name="Cruveiller S."/>
            <person name="Robert C."/>
            <person name="Duprat S."/>
            <person name="Wincker P."/>
            <person name="Ornston L.N."/>
            <person name="Weissenbach J."/>
            <person name="Marliere P."/>
            <person name="Cohen G.N."/>
            <person name="Medigue C."/>
        </authorList>
    </citation>
    <scope>NUCLEOTIDE SEQUENCE [LARGE SCALE GENOMIC DNA]</scope>
    <source>
        <strain evidence="2">ATCC 33305 / BD413 / ADP1</strain>
    </source>
</reference>
<dbReference type="OrthoDB" id="982267at2"/>
<dbReference type="STRING" id="202950.GCA_001485005_00255"/>
<dbReference type="RefSeq" id="WP_004927633.1">
    <property type="nucleotide sequence ID" value="NC_005966.1"/>
</dbReference>